<protein>
    <recommendedName>
        <fullName evidence="3">PDZ domain-containing protein</fullName>
    </recommendedName>
</protein>
<evidence type="ECO:0000313" key="1">
    <source>
        <dbReference type="EnsemblMetazoa" id="CJA18245.1"/>
    </source>
</evidence>
<sequence>MIREMDFSIECAAGTPNYREFKVTEGMLFTNVPMHLTPPIEYCDHLLEINGVTINDRKHMRETFRNISHLKKEHILKIKVRRVFSVEKITQEKLIPSNATTRRKPDQNYFDKPLTSYSYWRVVLIYFPRSKLGFSVKSYDNQVYVEGTDNSWGSTTRRFLYLADAILKVDKTEITNNMQLHKALRTGLQQNGIVTLIIERCADPVSSSFVRQVLNFSKNAEPLLPSDTLQICKERLEYLKTHGFGPEQTPIFVGNVKIKNKTKVSATHTDKREYKSPIGTFFNPSNLYTVPDWKDPNVK</sequence>
<organism evidence="1 2">
    <name type="scientific">Caenorhabditis japonica</name>
    <dbReference type="NCBI Taxonomy" id="281687"/>
    <lineage>
        <taxon>Eukaryota</taxon>
        <taxon>Metazoa</taxon>
        <taxon>Ecdysozoa</taxon>
        <taxon>Nematoda</taxon>
        <taxon>Chromadorea</taxon>
        <taxon>Rhabditida</taxon>
        <taxon>Rhabditina</taxon>
        <taxon>Rhabditomorpha</taxon>
        <taxon>Rhabditoidea</taxon>
        <taxon>Rhabditidae</taxon>
        <taxon>Peloderinae</taxon>
        <taxon>Caenorhabditis</taxon>
    </lineage>
</organism>
<accession>A0A8R1E240</accession>
<dbReference type="PANTHER" id="PTHR31327">
    <property type="entry name" value="SPERM MEIOSIS PDZ DOMAIN CONTAINING PROTEINS-RELATED"/>
    <property type="match status" value="1"/>
</dbReference>
<dbReference type="AlphaFoldDB" id="A0A8R1E240"/>
<dbReference type="InterPro" id="IPR040264">
    <property type="entry name" value="T15H9.4-like"/>
</dbReference>
<name>A0A8R1E240_CAEJA</name>
<reference evidence="1" key="2">
    <citation type="submission" date="2022-06" db="UniProtKB">
        <authorList>
            <consortium name="EnsemblMetazoa"/>
        </authorList>
    </citation>
    <scope>IDENTIFICATION</scope>
    <source>
        <strain evidence="1">DF5081</strain>
    </source>
</reference>
<dbReference type="InterPro" id="IPR036034">
    <property type="entry name" value="PDZ_sf"/>
</dbReference>
<dbReference type="EnsemblMetazoa" id="CJA18245.1">
    <property type="protein sequence ID" value="CJA18245.1"/>
    <property type="gene ID" value="WBGene00137448"/>
</dbReference>
<evidence type="ECO:0000313" key="2">
    <source>
        <dbReference type="Proteomes" id="UP000005237"/>
    </source>
</evidence>
<keyword evidence="2" id="KW-1185">Reference proteome</keyword>
<reference evidence="2" key="1">
    <citation type="submission" date="2010-08" db="EMBL/GenBank/DDBJ databases">
        <authorList>
            <consortium name="Caenorhabditis japonica Sequencing Consortium"/>
            <person name="Wilson R.K."/>
        </authorList>
    </citation>
    <scope>NUCLEOTIDE SEQUENCE [LARGE SCALE GENOMIC DNA]</scope>
    <source>
        <strain evidence="2">DF5081</strain>
    </source>
</reference>
<proteinExistence type="predicted"/>
<dbReference type="SUPFAM" id="SSF50156">
    <property type="entry name" value="PDZ domain-like"/>
    <property type="match status" value="1"/>
</dbReference>
<evidence type="ECO:0008006" key="3">
    <source>
        <dbReference type="Google" id="ProtNLM"/>
    </source>
</evidence>
<dbReference type="Proteomes" id="UP000005237">
    <property type="component" value="Unassembled WGS sequence"/>
</dbReference>
<dbReference type="PANTHER" id="PTHR31327:SF10">
    <property type="entry name" value="PDZ DOMAIN-CONTAINING PROTEIN"/>
    <property type="match status" value="1"/>
</dbReference>